<dbReference type="GO" id="GO:0008658">
    <property type="term" value="F:penicillin binding"/>
    <property type="evidence" value="ECO:0007669"/>
    <property type="project" value="InterPro"/>
</dbReference>
<feature type="domain" description="Penicillin-binding protein dimerisation" evidence="6">
    <location>
        <begin position="58"/>
        <end position="177"/>
    </location>
</feature>
<evidence type="ECO:0000313" key="7">
    <source>
        <dbReference type="EMBL" id="HEW46667.1"/>
    </source>
</evidence>
<keyword evidence="3 4" id="KW-0472">Membrane</keyword>
<evidence type="ECO:0000256" key="3">
    <source>
        <dbReference type="ARBA" id="ARBA00023136"/>
    </source>
</evidence>
<dbReference type="PANTHER" id="PTHR30627:SF1">
    <property type="entry name" value="PEPTIDOGLYCAN D,D-TRANSPEPTIDASE FTSI"/>
    <property type="match status" value="1"/>
</dbReference>
<keyword evidence="2" id="KW-0645">Protease</keyword>
<evidence type="ECO:0000256" key="1">
    <source>
        <dbReference type="ARBA" id="ARBA00004370"/>
    </source>
</evidence>
<dbReference type="GO" id="GO:0005886">
    <property type="term" value="C:plasma membrane"/>
    <property type="evidence" value="ECO:0007669"/>
    <property type="project" value="TreeGrafter"/>
</dbReference>
<keyword evidence="2" id="KW-0378">Hydrolase</keyword>
<dbReference type="GO" id="GO:0071555">
    <property type="term" value="P:cell wall organization"/>
    <property type="evidence" value="ECO:0007669"/>
    <property type="project" value="TreeGrafter"/>
</dbReference>
<dbReference type="InterPro" id="IPR005311">
    <property type="entry name" value="PBP_dimer"/>
</dbReference>
<protein>
    <submittedName>
        <fullName evidence="7">Penicillin-binding protein 2</fullName>
    </submittedName>
</protein>
<comment type="caution">
    <text evidence="7">The sequence shown here is derived from an EMBL/GenBank/DDBJ whole genome shotgun (WGS) entry which is preliminary data.</text>
</comment>
<organism evidence="7">
    <name type="scientific">Hydrogenobacter sp</name>
    <dbReference type="NCBI Taxonomy" id="2152829"/>
    <lineage>
        <taxon>Bacteria</taxon>
        <taxon>Pseudomonadati</taxon>
        <taxon>Aquificota</taxon>
        <taxon>Aquificia</taxon>
        <taxon>Aquificales</taxon>
        <taxon>Aquificaceae</taxon>
        <taxon>Hydrogenobacter</taxon>
    </lineage>
</organism>
<evidence type="ECO:0000256" key="2">
    <source>
        <dbReference type="ARBA" id="ARBA00022645"/>
    </source>
</evidence>
<dbReference type="GO" id="GO:0004180">
    <property type="term" value="F:carboxypeptidase activity"/>
    <property type="evidence" value="ECO:0007669"/>
    <property type="project" value="UniProtKB-KW"/>
</dbReference>
<feature type="transmembrane region" description="Helical" evidence="4">
    <location>
        <begin position="12"/>
        <end position="31"/>
    </location>
</feature>
<sequence>MQNLRSSNVKIAFLSFLLLIGVVIITGRFFYIQLIGREGYVEKVVEKFPKASVVKLSTPRGSIKDRNGNDLAISIPTISIYAFPQLVENKEELIRRLSAIPEIKERDLLEKLNSDKKFVWLARHLDKAYAPYIKGAIKDTNNVKAVGLQEEYKRLYPHGSLAGNLLGFVGMDGEGLEGVEYMFNKDLKGKEIKAVLYLGKLAIGPITEDMETKEIKLTIDLGVQTILEDIRDKIVKQWNPDRVGILVIDTKSGEILGLANYPTYDPNNYQKYSPFHRRNFVATDLFEPGSVMKPFFIGQALQKGYVRPGMWIDTEGGKIEVFGRYVKDVKPSGTLTLEQVLIKSSNVGTIKVARYLSKRDVEEILDKIYMKDKFDILPGEAKPKLPNFNYPANILYASIGQGMASNLLNLCVSFNALATNRVIKPKILLEEKGQVLRENIFSPQVFRWLQENLRKVVEEGTAKMARSDYFSIAGKTGTSQKFDFSTGRYSREKVVAYFIGYFPATNPRFVAGIMVDNPRGPNPYGGTVSAPYFKELVERVAFYYRLEPDKLSK</sequence>
<comment type="subcellular location">
    <subcellularLocation>
        <location evidence="1">Membrane</location>
    </subcellularLocation>
</comment>
<evidence type="ECO:0000256" key="4">
    <source>
        <dbReference type="SAM" id="Phobius"/>
    </source>
</evidence>
<dbReference type="AlphaFoldDB" id="A0A7C2ZIY0"/>
<dbReference type="PANTHER" id="PTHR30627">
    <property type="entry name" value="PEPTIDOGLYCAN D,D-TRANSPEPTIDASE"/>
    <property type="match status" value="1"/>
</dbReference>
<dbReference type="EMBL" id="DSFP01000070">
    <property type="protein sequence ID" value="HEW46667.1"/>
    <property type="molecule type" value="Genomic_DNA"/>
</dbReference>
<evidence type="ECO:0000259" key="6">
    <source>
        <dbReference type="Pfam" id="PF03717"/>
    </source>
</evidence>
<dbReference type="InterPro" id="IPR001460">
    <property type="entry name" value="PCN-bd_Tpept"/>
</dbReference>
<dbReference type="Gene3D" id="3.40.710.10">
    <property type="entry name" value="DD-peptidase/beta-lactamase superfamily"/>
    <property type="match status" value="1"/>
</dbReference>
<dbReference type="SUPFAM" id="SSF56601">
    <property type="entry name" value="beta-lactamase/transpeptidase-like"/>
    <property type="match status" value="1"/>
</dbReference>
<keyword evidence="4" id="KW-0812">Transmembrane</keyword>
<dbReference type="Pfam" id="PF03717">
    <property type="entry name" value="PBP_dimer"/>
    <property type="match status" value="1"/>
</dbReference>
<gene>
    <name evidence="7" type="ORF">ENO47_08415</name>
</gene>
<evidence type="ECO:0000259" key="5">
    <source>
        <dbReference type="Pfam" id="PF00905"/>
    </source>
</evidence>
<dbReference type="Gene3D" id="3.30.450.330">
    <property type="match status" value="1"/>
</dbReference>
<dbReference type="InterPro" id="IPR012338">
    <property type="entry name" value="Beta-lactam/transpept-like"/>
</dbReference>
<accession>A0A7C2ZIY0</accession>
<feature type="domain" description="Penicillin-binding protein transpeptidase" evidence="5">
    <location>
        <begin position="244"/>
        <end position="537"/>
    </location>
</feature>
<dbReference type="InterPro" id="IPR036138">
    <property type="entry name" value="PBP_dimer_sf"/>
</dbReference>
<reference evidence="7" key="1">
    <citation type="journal article" date="2020" name="mSystems">
        <title>Genome- and Community-Level Interaction Insights into Carbon Utilization and Element Cycling Functions of Hydrothermarchaeota in Hydrothermal Sediment.</title>
        <authorList>
            <person name="Zhou Z."/>
            <person name="Liu Y."/>
            <person name="Xu W."/>
            <person name="Pan J."/>
            <person name="Luo Z.H."/>
            <person name="Li M."/>
        </authorList>
    </citation>
    <scope>NUCLEOTIDE SEQUENCE [LARGE SCALE GENOMIC DNA]</scope>
    <source>
        <strain evidence="7">SpSt-132</strain>
    </source>
</reference>
<keyword evidence="4" id="KW-1133">Transmembrane helix</keyword>
<proteinExistence type="predicted"/>
<dbReference type="InterPro" id="IPR050515">
    <property type="entry name" value="Beta-lactam/transpept"/>
</dbReference>
<dbReference type="SUPFAM" id="SSF56519">
    <property type="entry name" value="Penicillin binding protein dimerisation domain"/>
    <property type="match status" value="1"/>
</dbReference>
<dbReference type="Pfam" id="PF00905">
    <property type="entry name" value="Transpeptidase"/>
    <property type="match status" value="1"/>
</dbReference>
<name>A0A7C2ZIY0_9AQUI</name>
<keyword evidence="2" id="KW-0121">Carboxypeptidase</keyword>
<dbReference type="Gene3D" id="3.90.1310.10">
    <property type="entry name" value="Penicillin-binding protein 2a (Domain 2)"/>
    <property type="match status" value="1"/>
</dbReference>